<dbReference type="RefSeq" id="WP_319955283.1">
    <property type="nucleotide sequence ID" value="NZ_JAXAVX010000011.1"/>
</dbReference>
<feature type="region of interest" description="Disordered" evidence="1">
    <location>
        <begin position="116"/>
        <end position="150"/>
    </location>
</feature>
<gene>
    <name evidence="2" type="ORF">SK069_16160</name>
</gene>
<proteinExistence type="predicted"/>
<organism evidence="2 3">
    <name type="scientific">Patulibacter brassicae</name>
    <dbReference type="NCBI Taxonomy" id="1705717"/>
    <lineage>
        <taxon>Bacteria</taxon>
        <taxon>Bacillati</taxon>
        <taxon>Actinomycetota</taxon>
        <taxon>Thermoleophilia</taxon>
        <taxon>Solirubrobacterales</taxon>
        <taxon>Patulibacteraceae</taxon>
        <taxon>Patulibacter</taxon>
    </lineage>
</organism>
<evidence type="ECO:0000313" key="3">
    <source>
        <dbReference type="Proteomes" id="UP001277761"/>
    </source>
</evidence>
<accession>A0ABU4VMR0</accession>
<sequence length="437" mass="46470">MRSAGDRGQATIEHAALVALVAGLLVLVGSLAAWGPSLVNAVHSGIRRALCVAGGDDCAAFHRPQPCLLASDDRAHRVGGTVLAVRIQRDRSLLIERRSDGTYAVTDTKAGELGGRVKLGRRSGSGERARGDEGVVRDARRSGGADGRGASRVGALKRLVDPQAQAGADLSATIRGARGARWELPDRAAMQRFLDAHGQTRSGPIAERLRARLRLGRPDVERYEVGVEGGLHASASASAAGEEATIGGSVLRGMSGTVAYDRRTGRASVGLRLGATLVADLAAPLKLQYHGRYHASGEATLIVDRGGRPRELRLTGRLDTEDGARQREVETRLDVTRPALRDAVGRMLGGVRGLAPGRIRAGARELGRWMVDDGWAEEREYRTATLTDGTDEELGLGIGLGYTNQDVRTMRRLASVRTRPPGGVWESRPDCLAPPRG</sequence>
<evidence type="ECO:0000313" key="2">
    <source>
        <dbReference type="EMBL" id="MDX8153132.1"/>
    </source>
</evidence>
<reference evidence="2 3" key="1">
    <citation type="submission" date="2023-11" db="EMBL/GenBank/DDBJ databases">
        <authorList>
            <person name="Xu M."/>
            <person name="Jiang T."/>
        </authorList>
    </citation>
    <scope>NUCLEOTIDE SEQUENCE [LARGE SCALE GENOMIC DNA]</scope>
    <source>
        <strain evidence="2 3">SD</strain>
    </source>
</reference>
<keyword evidence="3" id="KW-1185">Reference proteome</keyword>
<dbReference type="Proteomes" id="UP001277761">
    <property type="component" value="Unassembled WGS sequence"/>
</dbReference>
<dbReference type="EMBL" id="JAXAVX010000011">
    <property type="protein sequence ID" value="MDX8153132.1"/>
    <property type="molecule type" value="Genomic_DNA"/>
</dbReference>
<comment type="caution">
    <text evidence="2">The sequence shown here is derived from an EMBL/GenBank/DDBJ whole genome shotgun (WGS) entry which is preliminary data.</text>
</comment>
<evidence type="ECO:0000256" key="1">
    <source>
        <dbReference type="SAM" id="MobiDB-lite"/>
    </source>
</evidence>
<protein>
    <submittedName>
        <fullName evidence="2">Uncharacterized protein</fullName>
    </submittedName>
</protein>
<name>A0ABU4VMR0_9ACTN</name>
<feature type="compositionally biased region" description="Basic and acidic residues" evidence="1">
    <location>
        <begin position="124"/>
        <end position="143"/>
    </location>
</feature>